<evidence type="ECO:0000313" key="2">
    <source>
        <dbReference type="EMBL" id="GBB94343.1"/>
    </source>
</evidence>
<keyword evidence="3" id="KW-1185">Reference proteome</keyword>
<feature type="compositionally biased region" description="Low complexity" evidence="1">
    <location>
        <begin position="132"/>
        <end position="141"/>
    </location>
</feature>
<feature type="compositionally biased region" description="Polar residues" evidence="1">
    <location>
        <begin position="142"/>
        <end position="161"/>
    </location>
</feature>
<protein>
    <submittedName>
        <fullName evidence="2">Uncharacterized protein</fullName>
    </submittedName>
</protein>
<sequence length="161" mass="17531">MGKNVNNDENISIYAKRLLHVVTAVAATAEIEREGLRIPAKVNRKQSMSSRVLSTSATNKMSTSYKSTRTDRRSNSGHKDGNTASSHKRQDSTGSMSYGKMHLEIDSDIPSPPPKGSKKLISLFAAVLRGRNNRGNLNSSSKDSVTPSTPVTSGEKNWIKN</sequence>
<feature type="region of interest" description="Disordered" evidence="1">
    <location>
        <begin position="132"/>
        <end position="161"/>
    </location>
</feature>
<proteinExistence type="predicted"/>
<dbReference type="Proteomes" id="UP000247702">
    <property type="component" value="Unassembled WGS sequence"/>
</dbReference>
<accession>A0A2Z6QVM0</accession>
<evidence type="ECO:0000313" key="3">
    <source>
        <dbReference type="Proteomes" id="UP000247702"/>
    </source>
</evidence>
<reference evidence="2 3" key="1">
    <citation type="submission" date="2017-11" db="EMBL/GenBank/DDBJ databases">
        <title>The genome of Rhizophagus clarus HR1 reveals common genetic basis of auxotrophy among arbuscular mycorrhizal fungi.</title>
        <authorList>
            <person name="Kobayashi Y."/>
        </authorList>
    </citation>
    <scope>NUCLEOTIDE SEQUENCE [LARGE SCALE GENOMIC DNA]</scope>
    <source>
        <strain evidence="2 3">HR1</strain>
    </source>
</reference>
<organism evidence="2 3">
    <name type="scientific">Rhizophagus clarus</name>
    <dbReference type="NCBI Taxonomy" id="94130"/>
    <lineage>
        <taxon>Eukaryota</taxon>
        <taxon>Fungi</taxon>
        <taxon>Fungi incertae sedis</taxon>
        <taxon>Mucoromycota</taxon>
        <taxon>Glomeromycotina</taxon>
        <taxon>Glomeromycetes</taxon>
        <taxon>Glomerales</taxon>
        <taxon>Glomeraceae</taxon>
        <taxon>Rhizophagus</taxon>
    </lineage>
</organism>
<dbReference type="AlphaFoldDB" id="A0A2Z6QVM0"/>
<dbReference type="STRING" id="94130.A0A2Z6QVM0"/>
<feature type="region of interest" description="Disordered" evidence="1">
    <location>
        <begin position="42"/>
        <end position="117"/>
    </location>
</feature>
<dbReference type="EMBL" id="BEXD01001490">
    <property type="protein sequence ID" value="GBB94343.1"/>
    <property type="molecule type" value="Genomic_DNA"/>
</dbReference>
<comment type="caution">
    <text evidence="2">The sequence shown here is derived from an EMBL/GenBank/DDBJ whole genome shotgun (WGS) entry which is preliminary data.</text>
</comment>
<name>A0A2Z6QVM0_9GLOM</name>
<gene>
    <name evidence="2" type="ORF">RclHR1_23390002</name>
</gene>
<evidence type="ECO:0000256" key="1">
    <source>
        <dbReference type="SAM" id="MobiDB-lite"/>
    </source>
</evidence>
<feature type="compositionally biased region" description="Basic and acidic residues" evidence="1">
    <location>
        <begin position="68"/>
        <end position="81"/>
    </location>
</feature>
<feature type="compositionally biased region" description="Polar residues" evidence="1">
    <location>
        <begin position="45"/>
        <end position="67"/>
    </location>
</feature>